<comment type="caution">
    <text evidence="2">The sequence shown here is derived from an EMBL/GenBank/DDBJ whole genome shotgun (WGS) entry which is preliminary data.</text>
</comment>
<dbReference type="EMBL" id="JAVHNR010000001">
    <property type="protein sequence ID" value="KAK6356422.1"/>
    <property type="molecule type" value="Genomic_DNA"/>
</dbReference>
<keyword evidence="3" id="KW-1185">Reference proteome</keyword>
<sequence>MFYCVYFDFWQGDRAVWSGDGGERFILAMPSQQWGRRLVVMGVLQGAEAAFGVVIGFLPDREKTGKGITAQEQTIGPVVVGLFFSAYNRYIQDAVSKMAMRAAERGREEKSREEKDWTVLNLLD</sequence>
<protein>
    <submittedName>
        <fullName evidence="2">Uncharacterized protein</fullName>
    </submittedName>
</protein>
<gene>
    <name evidence="2" type="ORF">TWF718_000781</name>
</gene>
<feature type="transmembrane region" description="Helical" evidence="1">
    <location>
        <begin position="38"/>
        <end position="58"/>
    </location>
</feature>
<evidence type="ECO:0000313" key="2">
    <source>
        <dbReference type="EMBL" id="KAK6356422.1"/>
    </source>
</evidence>
<name>A0AAN8MUF8_9PEZI</name>
<accession>A0AAN8MUF8</accession>
<keyword evidence="1" id="KW-0472">Membrane</keyword>
<proteinExistence type="predicted"/>
<keyword evidence="1" id="KW-1133">Transmembrane helix</keyword>
<keyword evidence="1" id="KW-0812">Transmembrane</keyword>
<evidence type="ECO:0000313" key="3">
    <source>
        <dbReference type="Proteomes" id="UP001313282"/>
    </source>
</evidence>
<dbReference type="Proteomes" id="UP001313282">
    <property type="component" value="Unassembled WGS sequence"/>
</dbReference>
<dbReference type="AlphaFoldDB" id="A0AAN8MUF8"/>
<organism evidence="2 3">
    <name type="scientific">Orbilia javanica</name>
    <dbReference type="NCBI Taxonomy" id="47235"/>
    <lineage>
        <taxon>Eukaryota</taxon>
        <taxon>Fungi</taxon>
        <taxon>Dikarya</taxon>
        <taxon>Ascomycota</taxon>
        <taxon>Pezizomycotina</taxon>
        <taxon>Orbiliomycetes</taxon>
        <taxon>Orbiliales</taxon>
        <taxon>Orbiliaceae</taxon>
        <taxon>Orbilia</taxon>
    </lineage>
</organism>
<reference evidence="2 3" key="1">
    <citation type="submission" date="2019-10" db="EMBL/GenBank/DDBJ databases">
        <authorList>
            <person name="Palmer J.M."/>
        </authorList>
    </citation>
    <scope>NUCLEOTIDE SEQUENCE [LARGE SCALE GENOMIC DNA]</scope>
    <source>
        <strain evidence="2 3">TWF718</strain>
    </source>
</reference>
<evidence type="ECO:0000256" key="1">
    <source>
        <dbReference type="SAM" id="Phobius"/>
    </source>
</evidence>